<dbReference type="STRING" id="312017.I7MCR9"/>
<organism evidence="4 5">
    <name type="scientific">Tetrahymena thermophila (strain SB210)</name>
    <dbReference type="NCBI Taxonomy" id="312017"/>
    <lineage>
        <taxon>Eukaryota</taxon>
        <taxon>Sar</taxon>
        <taxon>Alveolata</taxon>
        <taxon>Ciliophora</taxon>
        <taxon>Intramacronucleata</taxon>
        <taxon>Oligohymenophorea</taxon>
        <taxon>Hymenostomatida</taxon>
        <taxon>Tetrahymenina</taxon>
        <taxon>Tetrahymenidae</taxon>
        <taxon>Tetrahymena</taxon>
    </lineage>
</organism>
<dbReference type="HOGENOM" id="CLU_262509_0_0_1"/>
<evidence type="ECO:0000259" key="3">
    <source>
        <dbReference type="PROSITE" id="PS50042"/>
    </source>
</evidence>
<dbReference type="PANTHER" id="PTHR11635:SF152">
    <property type="entry name" value="CAMP-DEPENDENT PROTEIN KINASE TYPE I REGULATORY SUBUNIT-RELATED"/>
    <property type="match status" value="1"/>
</dbReference>
<feature type="region of interest" description="Disordered" evidence="2">
    <location>
        <begin position="763"/>
        <end position="794"/>
    </location>
</feature>
<dbReference type="EMBL" id="GG662620">
    <property type="protein sequence ID" value="EAR84810.1"/>
    <property type="molecule type" value="Genomic_DNA"/>
</dbReference>
<keyword evidence="5" id="KW-1185">Reference proteome</keyword>
<dbReference type="Proteomes" id="UP000009168">
    <property type="component" value="Unassembled WGS sequence"/>
</dbReference>
<evidence type="ECO:0000256" key="1">
    <source>
        <dbReference type="SAM" id="Coils"/>
    </source>
</evidence>
<dbReference type="InterPro" id="IPR050503">
    <property type="entry name" value="cAMP-dep_PK_reg_su-like"/>
</dbReference>
<feature type="region of interest" description="Disordered" evidence="2">
    <location>
        <begin position="596"/>
        <end position="627"/>
    </location>
</feature>
<reference evidence="5" key="1">
    <citation type="journal article" date="2006" name="PLoS Biol.">
        <title>Macronuclear genome sequence of the ciliate Tetrahymena thermophila, a model eukaryote.</title>
        <authorList>
            <person name="Eisen J.A."/>
            <person name="Coyne R.S."/>
            <person name="Wu M."/>
            <person name="Wu D."/>
            <person name="Thiagarajan M."/>
            <person name="Wortman J.R."/>
            <person name="Badger J.H."/>
            <person name="Ren Q."/>
            <person name="Amedeo P."/>
            <person name="Jones K.M."/>
            <person name="Tallon L.J."/>
            <person name="Delcher A.L."/>
            <person name="Salzberg S.L."/>
            <person name="Silva J.C."/>
            <person name="Haas B.J."/>
            <person name="Majoros W.H."/>
            <person name="Farzad M."/>
            <person name="Carlton J.M."/>
            <person name="Smith R.K. Jr."/>
            <person name="Garg J."/>
            <person name="Pearlman R.E."/>
            <person name="Karrer K.M."/>
            <person name="Sun L."/>
            <person name="Manning G."/>
            <person name="Elde N.C."/>
            <person name="Turkewitz A.P."/>
            <person name="Asai D.J."/>
            <person name="Wilkes D.E."/>
            <person name="Wang Y."/>
            <person name="Cai H."/>
            <person name="Collins K."/>
            <person name="Stewart B.A."/>
            <person name="Lee S.R."/>
            <person name="Wilamowska K."/>
            <person name="Weinberg Z."/>
            <person name="Ruzzo W.L."/>
            <person name="Wloga D."/>
            <person name="Gaertig J."/>
            <person name="Frankel J."/>
            <person name="Tsao C.-C."/>
            <person name="Gorovsky M.A."/>
            <person name="Keeling P.J."/>
            <person name="Waller R.F."/>
            <person name="Patron N.J."/>
            <person name="Cherry J.M."/>
            <person name="Stover N.A."/>
            <person name="Krieger C.J."/>
            <person name="del Toro C."/>
            <person name="Ryder H.F."/>
            <person name="Williamson S.C."/>
            <person name="Barbeau R.A."/>
            <person name="Hamilton E.P."/>
            <person name="Orias E."/>
        </authorList>
    </citation>
    <scope>NUCLEOTIDE SEQUENCE [LARGE SCALE GENOMIC DNA]</scope>
    <source>
        <strain evidence="5">SB210</strain>
    </source>
</reference>
<dbReference type="OrthoDB" id="166212at2759"/>
<feature type="compositionally biased region" description="Polar residues" evidence="2">
    <location>
        <begin position="1234"/>
        <end position="1246"/>
    </location>
</feature>
<dbReference type="CDD" id="cd00038">
    <property type="entry name" value="CAP_ED"/>
    <property type="match status" value="2"/>
</dbReference>
<protein>
    <submittedName>
        <fullName evidence="4">Cyclic nucleotide-binding domain protein</fullName>
    </submittedName>
</protein>
<feature type="domain" description="Cyclic nucleotide-binding" evidence="3">
    <location>
        <begin position="159"/>
        <end position="199"/>
    </location>
</feature>
<dbReference type="PROSITE" id="PS00889">
    <property type="entry name" value="CNMP_BINDING_2"/>
    <property type="match status" value="1"/>
</dbReference>
<name>I7MCR9_TETTS</name>
<dbReference type="GO" id="GO:0034236">
    <property type="term" value="F:protein kinase A catalytic subunit binding"/>
    <property type="evidence" value="ECO:0007669"/>
    <property type="project" value="TreeGrafter"/>
</dbReference>
<feature type="compositionally biased region" description="Basic and acidic residues" evidence="2">
    <location>
        <begin position="596"/>
        <end position="611"/>
    </location>
</feature>
<proteinExistence type="predicted"/>
<feature type="coiled-coil region" evidence="1">
    <location>
        <begin position="562"/>
        <end position="591"/>
    </location>
</feature>
<dbReference type="PROSITE" id="PS50042">
    <property type="entry name" value="CNMP_BINDING_3"/>
    <property type="match status" value="3"/>
</dbReference>
<dbReference type="GO" id="GO:0004862">
    <property type="term" value="F:cAMP-dependent protein kinase inhibitor activity"/>
    <property type="evidence" value="ECO:0007669"/>
    <property type="project" value="TreeGrafter"/>
</dbReference>
<feature type="compositionally biased region" description="Polar residues" evidence="2">
    <location>
        <begin position="768"/>
        <end position="791"/>
    </location>
</feature>
<sequence>MITSLNHIPEELDDDKHHQSFTETSYTVTERTIGIDNIQPKQTTINQIQEINKNYLKRGSLNTDRLLLLIRSVNNFKLNEKDSLKIAEVNNYKLNDRDKLLMDILKQDVIDLKFEENQNVAIYILRKKIKNELEVNFLNNLVKNLPFFSSSNVQQETKDHSQFKRIVQALQYRHFNKQQTIFNYGEKGTEFFTVIKGAVFCLVPDPTYKKIEQIKKHEPLKEIEKKDNESKVEATARDFLNNIVLSVNKKIKIEHNVLSFVDIIRSQARLKKQKKPAGRQLMRSTTKQLEEMFEEEEKQNDVLSDTEFLKQKFPGFILVKTFLPGESFGEIALMTQQNRSATLVAKEDCDLLVLDKEGFDKTISYMKQNTIREKIEFIKSFEFFSTLSTKRVLQLIQQFKVIKVNGRQNIYEEGENSNFFFLIKEGEVELQSRYSNPQELVKQYSIDNDQEYDDTKDLKDLRMKKAKIDVNKLHTVKILGQNSYFGEEEIVKNLTKREAKAICKGQGAEIYAIERKRLHQVLGYNIFDRFKQSVDFKEELKSERLKNAIKMQIPQKDISNLNEFLEKDKKKKEFEIQKEELKKVLLKKQKLNFSKRFQDQNEKEKQADSNKNKGSIENFENDSEEISDSDIQEYNRVKNLEQQKKVFYRINDKINQMHKNNQEMTVNHANPNIIQPIFPQKDHRKSFRYNQIQTFDDFKISTEQKQIPKQMTPKIDIRRASHKIITTLDNSLDEYIQKSTRTIQIKSFTNLFEIDDKSIEKDEHQLQEPASKQSKGESQTNILLNDQGSSDENAKEKIMQLQSKSMTKTDKLILNLSKNSLVQKQLKQIREQNEALQKSKTPQPTYQIYNFQKTLTPSQNQQEESSPQKMRVQNSSKKILKIAGTGLFHEEIGNSHSVSNFTSPKSRPLIAISSGSNTIAHRQVKTSQAKNHFHVRSSSKSQVALNNPSEFSASQIQLNNSHTCVTPSQNIFSSSSTSTNNNYKNQLGAFSVPSFTTLSSIQNFSSIQTTKQNSSQANNKEYPTEIKNDIIIEEIPISEFNFEKQIKNNSQQRKSVQSISKDTQQAQQARRSVLLSPQTASLSAAFDEQRYAKKPLSSRIVKKEIVPHKIRPITKLENHSYFNSVLHLSNQDQVFKNLNISQQNIKQVRSNSQLKGISQQGTKTLQNFYKNLDVKEESKTIGLEQFRKRVSALNKNTVAHNIQTQINDNYLVTQETSSSSKSMLRIRRSQLATNTDELLSKTTRNTSSHHHQSFNRTFNQNQQQLQTTQNISLAVLSSKYSDNKNILF</sequence>
<dbReference type="GO" id="GO:0005952">
    <property type="term" value="C:cAMP-dependent protein kinase complex"/>
    <property type="evidence" value="ECO:0007669"/>
    <property type="project" value="InterPro"/>
</dbReference>
<dbReference type="KEGG" id="tet:TTHERM_00599990"/>
<dbReference type="InterPro" id="IPR018488">
    <property type="entry name" value="cNMP-bd_CS"/>
</dbReference>
<dbReference type="Gene3D" id="2.60.120.10">
    <property type="entry name" value="Jelly Rolls"/>
    <property type="match status" value="2"/>
</dbReference>
<keyword evidence="1" id="KW-0175">Coiled coil</keyword>
<dbReference type="SUPFAM" id="SSF51206">
    <property type="entry name" value="cAMP-binding domain-like"/>
    <property type="match status" value="2"/>
</dbReference>
<dbReference type="Pfam" id="PF00027">
    <property type="entry name" value="cNMP_binding"/>
    <property type="match status" value="1"/>
</dbReference>
<accession>I7MCR9</accession>
<feature type="domain" description="Cyclic nucleotide-binding" evidence="3">
    <location>
        <begin position="383"/>
        <end position="539"/>
    </location>
</feature>
<feature type="region of interest" description="Disordered" evidence="2">
    <location>
        <begin position="1234"/>
        <end position="1254"/>
    </location>
</feature>
<dbReference type="GeneID" id="7844813"/>
<dbReference type="InParanoid" id="I7MCR9"/>
<evidence type="ECO:0000313" key="5">
    <source>
        <dbReference type="Proteomes" id="UP000009168"/>
    </source>
</evidence>
<dbReference type="InterPro" id="IPR000595">
    <property type="entry name" value="cNMP-bd_dom"/>
</dbReference>
<evidence type="ECO:0000256" key="2">
    <source>
        <dbReference type="SAM" id="MobiDB-lite"/>
    </source>
</evidence>
<evidence type="ECO:0000313" key="4">
    <source>
        <dbReference type="EMBL" id="EAR84810.1"/>
    </source>
</evidence>
<dbReference type="eggNOG" id="ENOG502RT3G">
    <property type="taxonomic scope" value="Eukaryota"/>
</dbReference>
<dbReference type="GO" id="GO:0005829">
    <property type="term" value="C:cytosol"/>
    <property type="evidence" value="ECO:0007669"/>
    <property type="project" value="TreeGrafter"/>
</dbReference>
<feature type="coiled-coil region" evidence="1">
    <location>
        <begin position="279"/>
        <end position="306"/>
    </location>
</feature>
<gene>
    <name evidence="4" type="ORF">TTHERM_00599990</name>
</gene>
<dbReference type="InterPro" id="IPR014710">
    <property type="entry name" value="RmlC-like_jellyroll"/>
</dbReference>
<dbReference type="RefSeq" id="XP_001032473.1">
    <property type="nucleotide sequence ID" value="XM_001032473.1"/>
</dbReference>
<dbReference type="PANTHER" id="PTHR11635">
    <property type="entry name" value="CAMP-DEPENDENT PROTEIN KINASE REGULATORY CHAIN"/>
    <property type="match status" value="1"/>
</dbReference>
<feature type="domain" description="Cyclic nucleotide-binding" evidence="3">
    <location>
        <begin position="318"/>
        <end position="380"/>
    </location>
</feature>
<dbReference type="InterPro" id="IPR018490">
    <property type="entry name" value="cNMP-bd_dom_sf"/>
</dbReference>
<dbReference type="GO" id="GO:0030552">
    <property type="term" value="F:cAMP binding"/>
    <property type="evidence" value="ECO:0007669"/>
    <property type="project" value="TreeGrafter"/>
</dbReference>